<evidence type="ECO:0000313" key="4">
    <source>
        <dbReference type="EMBL" id="KAK9902164.1"/>
    </source>
</evidence>
<accession>A0ABR2YCM5</accession>
<evidence type="ECO:0000256" key="2">
    <source>
        <dbReference type="ARBA" id="ARBA00023004"/>
    </source>
</evidence>
<dbReference type="EMBL" id="JALJOT010000016">
    <property type="protein sequence ID" value="KAK9902164.1"/>
    <property type="molecule type" value="Genomic_DNA"/>
</dbReference>
<dbReference type="Pfam" id="PF00067">
    <property type="entry name" value="p450"/>
    <property type="match status" value="1"/>
</dbReference>
<dbReference type="InterPro" id="IPR002403">
    <property type="entry name" value="Cyt_P450_E_grp-IV"/>
</dbReference>
<dbReference type="PROSITE" id="PS00086">
    <property type="entry name" value="CYTOCHROME_P450"/>
    <property type="match status" value="1"/>
</dbReference>
<evidence type="ECO:0000256" key="3">
    <source>
        <dbReference type="RuleBase" id="RU000461"/>
    </source>
</evidence>
<dbReference type="InterPro" id="IPR001128">
    <property type="entry name" value="Cyt_P450"/>
</dbReference>
<comment type="similarity">
    <text evidence="3">Belongs to the cytochrome P450 family.</text>
</comment>
<dbReference type="SUPFAM" id="SSF48264">
    <property type="entry name" value="Cytochrome P450"/>
    <property type="match status" value="1"/>
</dbReference>
<evidence type="ECO:0000313" key="5">
    <source>
        <dbReference type="Proteomes" id="UP001491310"/>
    </source>
</evidence>
<gene>
    <name evidence="4" type="ORF">WJX75_006453</name>
</gene>
<dbReference type="PRINTS" id="PR00465">
    <property type="entry name" value="EP450IV"/>
</dbReference>
<sequence length="149" mass="16707">MPYVEACVKETLRLYTPAPVLARQLAEDTVIQGRSFPKGTGVMVLINAIHHDPEIYADPELFKPERWLEGTPEYAADKQVPGKWMPFGEGSRVCVGQRLALMEAKIALAHVFRKFTFSLSPGQRPLQTECKMLLKPKIGVFVTPILRGE</sequence>
<name>A0ABR2YCM5_9CHLO</name>
<keyword evidence="3" id="KW-0503">Monooxygenase</keyword>
<keyword evidence="2 3" id="KW-0408">Iron</keyword>
<keyword evidence="3" id="KW-0560">Oxidoreductase</keyword>
<evidence type="ECO:0008006" key="6">
    <source>
        <dbReference type="Google" id="ProtNLM"/>
    </source>
</evidence>
<keyword evidence="5" id="KW-1185">Reference proteome</keyword>
<dbReference type="InterPro" id="IPR036396">
    <property type="entry name" value="Cyt_P450_sf"/>
</dbReference>
<comment type="caution">
    <text evidence="4">The sequence shown here is derived from an EMBL/GenBank/DDBJ whole genome shotgun (WGS) entry which is preliminary data.</text>
</comment>
<proteinExistence type="inferred from homology"/>
<reference evidence="4 5" key="1">
    <citation type="journal article" date="2024" name="Nat. Commun.">
        <title>Phylogenomics reveals the evolutionary origins of lichenization in chlorophyte algae.</title>
        <authorList>
            <person name="Puginier C."/>
            <person name="Libourel C."/>
            <person name="Otte J."/>
            <person name="Skaloud P."/>
            <person name="Haon M."/>
            <person name="Grisel S."/>
            <person name="Petersen M."/>
            <person name="Berrin J.G."/>
            <person name="Delaux P.M."/>
            <person name="Dal Grande F."/>
            <person name="Keller J."/>
        </authorList>
    </citation>
    <scope>NUCLEOTIDE SEQUENCE [LARGE SCALE GENOMIC DNA]</scope>
    <source>
        <strain evidence="4 5">SAG 216-7</strain>
    </source>
</reference>
<dbReference type="PANTHER" id="PTHR24301:SF2">
    <property type="entry name" value="THROMBOXANE-A SYNTHASE"/>
    <property type="match status" value="1"/>
</dbReference>
<dbReference type="PANTHER" id="PTHR24301">
    <property type="entry name" value="THROMBOXANE-A SYNTHASE"/>
    <property type="match status" value="1"/>
</dbReference>
<organism evidence="4 5">
    <name type="scientific">Coccomyxa subellipsoidea</name>
    <dbReference type="NCBI Taxonomy" id="248742"/>
    <lineage>
        <taxon>Eukaryota</taxon>
        <taxon>Viridiplantae</taxon>
        <taxon>Chlorophyta</taxon>
        <taxon>core chlorophytes</taxon>
        <taxon>Trebouxiophyceae</taxon>
        <taxon>Trebouxiophyceae incertae sedis</taxon>
        <taxon>Coccomyxaceae</taxon>
        <taxon>Coccomyxa</taxon>
    </lineage>
</organism>
<dbReference type="Proteomes" id="UP001491310">
    <property type="component" value="Unassembled WGS sequence"/>
</dbReference>
<dbReference type="PRINTS" id="PR00385">
    <property type="entry name" value="P450"/>
</dbReference>
<dbReference type="Gene3D" id="1.10.630.10">
    <property type="entry name" value="Cytochrome P450"/>
    <property type="match status" value="1"/>
</dbReference>
<dbReference type="InterPro" id="IPR017972">
    <property type="entry name" value="Cyt_P450_CS"/>
</dbReference>
<keyword evidence="1 3" id="KW-0479">Metal-binding</keyword>
<evidence type="ECO:0000256" key="1">
    <source>
        <dbReference type="ARBA" id="ARBA00022723"/>
    </source>
</evidence>
<keyword evidence="3" id="KW-0349">Heme</keyword>
<protein>
    <recommendedName>
        <fullName evidence="6">Cytochrome P450</fullName>
    </recommendedName>
</protein>